<evidence type="ECO:0000313" key="2">
    <source>
        <dbReference type="EMBL" id="MCI2240985.1"/>
    </source>
</evidence>
<comment type="caution">
    <text evidence="2">The sequence shown here is derived from an EMBL/GenBank/DDBJ whole genome shotgun (WGS) entry which is preliminary data.</text>
</comment>
<name>A0ABS9WDP5_9ACTN</name>
<feature type="transmembrane region" description="Helical" evidence="1">
    <location>
        <begin position="495"/>
        <end position="518"/>
    </location>
</feature>
<evidence type="ECO:0000313" key="3">
    <source>
        <dbReference type="Proteomes" id="UP001430755"/>
    </source>
</evidence>
<evidence type="ECO:0000256" key="1">
    <source>
        <dbReference type="SAM" id="Phobius"/>
    </source>
</evidence>
<feature type="transmembrane region" description="Helical" evidence="1">
    <location>
        <begin position="34"/>
        <end position="52"/>
    </location>
</feature>
<keyword evidence="1" id="KW-1133">Transmembrane helix</keyword>
<sequence length="587" mass="57325">MRKLGLLLKVQLLGMFGLNRVIHAGSARDKARLAGLGMVFALVGVLAVAYAYGTGAGLVMLGAAEAVPVLAVVAGSLVGVLVTFLKANGLLFGFKDFDLTMSLPVPLWQVAVSRVAALYGMNLLWAALLMVPLFAAALPALGLGAGAWAAALATVALAPLAPMALTVALAFGLAAAASRARHGRMAAGVIGIVATLALVVAIAAAAGATGTPPAAGAPSGLAEDVAALGQIGALVSESAAALWPPAAWAAAAIVAGSPAALAAFAALSLGAMAACIALLARFLVPINSLLAGGARARAARARREAPRSPLRALVQKELRAVASTPVWLMNTAIGPVLALVAGVAFLVVGPDATALLAAAVHVPGVSAADVEPLVAGALMALVPWVLAFCAAMAPMSASALSLEGDARWIMQTAPQPPAAIMGAKILANVVLAAPAVALAGALAAIGLRATPLEAAALVALPVAAALLTSALGAFLNGRMPRYDWTSEYEPVKRSVPVMATIFIGLALAALGALATLAAASAAAGVAAAPAGTAAAAASIAAGASAAAADAGAISAPAAPLVQLAFALLLTAAAILLSRQAARANLKG</sequence>
<dbReference type="Proteomes" id="UP001430755">
    <property type="component" value="Unassembled WGS sequence"/>
</dbReference>
<dbReference type="EMBL" id="JAJMLW010000001">
    <property type="protein sequence ID" value="MCI2240985.1"/>
    <property type="molecule type" value="Genomic_DNA"/>
</dbReference>
<accession>A0ABS9WDP5</accession>
<feature type="transmembrane region" description="Helical" evidence="1">
    <location>
        <begin position="123"/>
        <end position="141"/>
    </location>
</feature>
<feature type="transmembrane region" description="Helical" evidence="1">
    <location>
        <begin position="553"/>
        <end position="576"/>
    </location>
</feature>
<keyword evidence="3" id="KW-1185">Reference proteome</keyword>
<feature type="transmembrane region" description="Helical" evidence="1">
    <location>
        <begin position="372"/>
        <end position="393"/>
    </location>
</feature>
<keyword evidence="1" id="KW-0472">Membrane</keyword>
<proteinExistence type="predicted"/>
<feature type="transmembrane region" description="Helical" evidence="1">
    <location>
        <begin position="454"/>
        <end position="475"/>
    </location>
</feature>
<organism evidence="2 3">
    <name type="scientific">Adlercreutzia faecimuris</name>
    <dbReference type="NCBI Taxonomy" id="2897341"/>
    <lineage>
        <taxon>Bacteria</taxon>
        <taxon>Bacillati</taxon>
        <taxon>Actinomycetota</taxon>
        <taxon>Coriobacteriia</taxon>
        <taxon>Eggerthellales</taxon>
        <taxon>Eggerthellaceae</taxon>
        <taxon>Adlercreutzia</taxon>
    </lineage>
</organism>
<feature type="transmembrane region" description="Helical" evidence="1">
    <location>
        <begin position="336"/>
        <end position="360"/>
    </location>
</feature>
<keyword evidence="1" id="KW-0812">Transmembrane</keyword>
<evidence type="ECO:0008006" key="4">
    <source>
        <dbReference type="Google" id="ProtNLM"/>
    </source>
</evidence>
<reference evidence="2" key="1">
    <citation type="submission" date="2021-11" db="EMBL/GenBank/DDBJ databases">
        <title>A Novel Adlercreutzia Species, isolated from a Allomyrina dichotoma larva feces.</title>
        <authorList>
            <person name="Suh M.K."/>
        </authorList>
    </citation>
    <scope>NUCLEOTIDE SEQUENCE</scope>
    <source>
        <strain evidence="2">JBNU-10</strain>
    </source>
</reference>
<feature type="transmembrane region" description="Helical" evidence="1">
    <location>
        <begin position="186"/>
        <end position="208"/>
    </location>
</feature>
<feature type="transmembrane region" description="Helical" evidence="1">
    <location>
        <begin position="425"/>
        <end position="447"/>
    </location>
</feature>
<gene>
    <name evidence="2" type="ORF">LPT13_01275</name>
</gene>
<dbReference type="RefSeq" id="WP_242162719.1">
    <property type="nucleotide sequence ID" value="NZ_JAJMLW010000001.1"/>
</dbReference>
<protein>
    <recommendedName>
        <fullName evidence="4">ABC-2 type transport system permease protein</fullName>
    </recommendedName>
</protein>
<feature type="transmembrane region" description="Helical" evidence="1">
    <location>
        <begin position="58"/>
        <end position="85"/>
    </location>
</feature>
<feature type="transmembrane region" description="Helical" evidence="1">
    <location>
        <begin position="147"/>
        <end position="174"/>
    </location>
</feature>